<gene>
    <name evidence="1" type="ORF">NCTC10736_04033</name>
</gene>
<reference evidence="1 2" key="1">
    <citation type="submission" date="2018-06" db="EMBL/GenBank/DDBJ databases">
        <authorList>
            <consortium name="Pathogen Informatics"/>
            <person name="Doyle S."/>
        </authorList>
    </citation>
    <scope>NUCLEOTIDE SEQUENCE [LARGE SCALE GENOMIC DNA]</scope>
    <source>
        <strain evidence="1 2">NCTC10736</strain>
    </source>
</reference>
<evidence type="ECO:0000313" key="2">
    <source>
        <dbReference type="Proteomes" id="UP000255061"/>
    </source>
</evidence>
<name>A0A380BYL0_9GAMM</name>
<dbReference type="EMBL" id="UGYV01000004">
    <property type="protein sequence ID" value="SUJ09475.1"/>
    <property type="molecule type" value="Genomic_DNA"/>
</dbReference>
<sequence length="266" mass="30637">MFGGIIDIKELVHVFSQIQFQQALSLETYLIILCVSGLGAWLASYFKVKGQNYANKEDFERLMIQLEKNTTVIETVKSGFLRNNTEIVETIKNELQVKSWVNQQIWVKKQEIYESIFDKLLLVKKYAVHQSDAFQVDLNFERQQDHCWSQGDDLGHSLSLQSDLDRKYEIHKILVNSPEYIAELKNLRSENEKAISSLVELASINSVYIDGDVESILDKLQAVLSQRYDDSDVDEIESQIHEVCKAVEKSIADVKEVCKKELKIQT</sequence>
<protein>
    <submittedName>
        <fullName evidence="1">Uncharacterized protein</fullName>
    </submittedName>
</protein>
<dbReference type="RefSeq" id="WP_115407316.1">
    <property type="nucleotide sequence ID" value="NZ_UGYV01000004.1"/>
</dbReference>
<accession>A0A380BYL0</accession>
<evidence type="ECO:0000313" key="1">
    <source>
        <dbReference type="EMBL" id="SUJ09475.1"/>
    </source>
</evidence>
<dbReference type="Proteomes" id="UP000255061">
    <property type="component" value="Unassembled WGS sequence"/>
</dbReference>
<proteinExistence type="predicted"/>
<organism evidence="1 2">
    <name type="scientific">Shewanella morhuae</name>
    <dbReference type="NCBI Taxonomy" id="365591"/>
    <lineage>
        <taxon>Bacteria</taxon>
        <taxon>Pseudomonadati</taxon>
        <taxon>Pseudomonadota</taxon>
        <taxon>Gammaproteobacteria</taxon>
        <taxon>Alteromonadales</taxon>
        <taxon>Shewanellaceae</taxon>
        <taxon>Shewanella</taxon>
    </lineage>
</organism>
<dbReference type="AlphaFoldDB" id="A0A380BYL0"/>